<dbReference type="eggNOG" id="ENOG502QPV5">
    <property type="taxonomic scope" value="Eukaryota"/>
</dbReference>
<reference evidence="2" key="3">
    <citation type="submission" date="2015-04" db="UniProtKB">
        <authorList>
            <consortium name="EnsemblPlants"/>
        </authorList>
    </citation>
    <scope>IDENTIFICATION</scope>
    <source>
        <strain evidence="2">cv. Jemalong A17</strain>
    </source>
</reference>
<dbReference type="EMBL" id="CM001220">
    <property type="protein sequence ID" value="AES86734.1"/>
    <property type="molecule type" value="Genomic_DNA"/>
</dbReference>
<name>G7JKM8_MEDTR</name>
<accession>G7JKM8</accession>
<reference evidence="1 3" key="2">
    <citation type="journal article" date="2014" name="BMC Genomics">
        <title>An improved genome release (version Mt4.0) for the model legume Medicago truncatula.</title>
        <authorList>
            <person name="Tang H."/>
            <person name="Krishnakumar V."/>
            <person name="Bidwell S."/>
            <person name="Rosen B."/>
            <person name="Chan A."/>
            <person name="Zhou S."/>
            <person name="Gentzbittel L."/>
            <person name="Childs K.L."/>
            <person name="Yandell M."/>
            <person name="Gundlach H."/>
            <person name="Mayer K.F."/>
            <person name="Schwartz D.C."/>
            <person name="Town C.D."/>
        </authorList>
    </citation>
    <scope>GENOME REANNOTATION</scope>
    <source>
        <strain evidence="2 3">cv. Jemalong A17</strain>
    </source>
</reference>
<protein>
    <submittedName>
        <fullName evidence="1">BRCA1-A complex subunit abraxas-like protein, putative</fullName>
    </submittedName>
</protein>
<dbReference type="OMA" id="TIHTHEY"/>
<evidence type="ECO:0000313" key="1">
    <source>
        <dbReference type="EMBL" id="AES86734.1"/>
    </source>
</evidence>
<dbReference type="InterPro" id="IPR023238">
    <property type="entry name" value="FAM175"/>
</dbReference>
<evidence type="ECO:0000313" key="2">
    <source>
        <dbReference type="EnsemblPlants" id="AES86734"/>
    </source>
</evidence>
<dbReference type="PaxDb" id="3880-AES86734"/>
<dbReference type="EnsemblPlants" id="AES86734">
    <property type="protein sequence ID" value="AES86734"/>
    <property type="gene ID" value="MTR_4g014250"/>
</dbReference>
<dbReference type="GO" id="GO:0005634">
    <property type="term" value="C:nucleus"/>
    <property type="evidence" value="ECO:0000318"/>
    <property type="project" value="GO_Central"/>
</dbReference>
<sequence>MDPPPPLQKIAISGPTLSSLLHHLSTTSTSTFSGLLFGHVTLTTPLNLTDNSSDTTPTLLATVTGFLTTSSFLSPSGDINITTLRRLVPHSSSLLGWFSGSPPFTPTLFFLLSSPISDQSSHIHTHDYRVYQFLSESQSFNPVSIEIINIGPAFWGHYGSFIPNSPFPVLDCQLSYLPMIQDDDNEKLSKMKQTSKDQRELDVCAEGYEVKRLSNLMGSEAKNYTQSLEDLYLKMLVKIGNLTTLVEQSSAKVLEQENHNKKLKHKILKSAAPE</sequence>
<keyword evidence="3" id="KW-1185">Reference proteome</keyword>
<dbReference type="GO" id="GO:0031593">
    <property type="term" value="F:polyubiquitin modification-dependent protein binding"/>
    <property type="evidence" value="ECO:0000318"/>
    <property type="project" value="GO_Central"/>
</dbReference>
<organism evidence="1 3">
    <name type="scientific">Medicago truncatula</name>
    <name type="common">Barrel medic</name>
    <name type="synonym">Medicago tribuloides</name>
    <dbReference type="NCBI Taxonomy" id="3880"/>
    <lineage>
        <taxon>Eukaryota</taxon>
        <taxon>Viridiplantae</taxon>
        <taxon>Streptophyta</taxon>
        <taxon>Embryophyta</taxon>
        <taxon>Tracheophyta</taxon>
        <taxon>Spermatophyta</taxon>
        <taxon>Magnoliopsida</taxon>
        <taxon>eudicotyledons</taxon>
        <taxon>Gunneridae</taxon>
        <taxon>Pentapetalae</taxon>
        <taxon>rosids</taxon>
        <taxon>fabids</taxon>
        <taxon>Fabales</taxon>
        <taxon>Fabaceae</taxon>
        <taxon>Papilionoideae</taxon>
        <taxon>50 kb inversion clade</taxon>
        <taxon>NPAAA clade</taxon>
        <taxon>Hologalegina</taxon>
        <taxon>IRL clade</taxon>
        <taxon>Trifolieae</taxon>
        <taxon>Medicago</taxon>
    </lineage>
</organism>
<reference evidence="1 3" key="1">
    <citation type="journal article" date="2011" name="Nature">
        <title>The Medicago genome provides insight into the evolution of rhizobial symbioses.</title>
        <authorList>
            <person name="Young N.D."/>
            <person name="Debelle F."/>
            <person name="Oldroyd G.E."/>
            <person name="Geurts R."/>
            <person name="Cannon S.B."/>
            <person name="Udvardi M.K."/>
            <person name="Benedito V.A."/>
            <person name="Mayer K.F."/>
            <person name="Gouzy J."/>
            <person name="Schoof H."/>
            <person name="Van de Peer Y."/>
            <person name="Proost S."/>
            <person name="Cook D.R."/>
            <person name="Meyers B.C."/>
            <person name="Spannagl M."/>
            <person name="Cheung F."/>
            <person name="De Mita S."/>
            <person name="Krishnakumar V."/>
            <person name="Gundlach H."/>
            <person name="Zhou S."/>
            <person name="Mudge J."/>
            <person name="Bharti A.K."/>
            <person name="Murray J.D."/>
            <person name="Naoumkina M.A."/>
            <person name="Rosen B."/>
            <person name="Silverstein K.A."/>
            <person name="Tang H."/>
            <person name="Rombauts S."/>
            <person name="Zhao P.X."/>
            <person name="Zhou P."/>
            <person name="Barbe V."/>
            <person name="Bardou P."/>
            <person name="Bechner M."/>
            <person name="Bellec A."/>
            <person name="Berger A."/>
            <person name="Berges H."/>
            <person name="Bidwell S."/>
            <person name="Bisseling T."/>
            <person name="Choisne N."/>
            <person name="Couloux A."/>
            <person name="Denny R."/>
            <person name="Deshpande S."/>
            <person name="Dai X."/>
            <person name="Doyle J.J."/>
            <person name="Dudez A.M."/>
            <person name="Farmer A.D."/>
            <person name="Fouteau S."/>
            <person name="Franken C."/>
            <person name="Gibelin C."/>
            <person name="Gish J."/>
            <person name="Goldstein S."/>
            <person name="Gonzalez A.J."/>
            <person name="Green P.J."/>
            <person name="Hallab A."/>
            <person name="Hartog M."/>
            <person name="Hua A."/>
            <person name="Humphray S.J."/>
            <person name="Jeong D.H."/>
            <person name="Jing Y."/>
            <person name="Jocker A."/>
            <person name="Kenton S.M."/>
            <person name="Kim D.J."/>
            <person name="Klee K."/>
            <person name="Lai H."/>
            <person name="Lang C."/>
            <person name="Lin S."/>
            <person name="Macmil S.L."/>
            <person name="Magdelenat G."/>
            <person name="Matthews L."/>
            <person name="McCorrison J."/>
            <person name="Monaghan E.L."/>
            <person name="Mun J.H."/>
            <person name="Najar F.Z."/>
            <person name="Nicholson C."/>
            <person name="Noirot C."/>
            <person name="O'Bleness M."/>
            <person name="Paule C.R."/>
            <person name="Poulain J."/>
            <person name="Prion F."/>
            <person name="Qin B."/>
            <person name="Qu C."/>
            <person name="Retzel E.F."/>
            <person name="Riddle C."/>
            <person name="Sallet E."/>
            <person name="Samain S."/>
            <person name="Samson N."/>
            <person name="Sanders I."/>
            <person name="Saurat O."/>
            <person name="Scarpelli C."/>
            <person name="Schiex T."/>
            <person name="Segurens B."/>
            <person name="Severin A.J."/>
            <person name="Sherrier D.J."/>
            <person name="Shi R."/>
            <person name="Sims S."/>
            <person name="Singer S.R."/>
            <person name="Sinharoy S."/>
            <person name="Sterck L."/>
            <person name="Viollet A."/>
            <person name="Wang B.B."/>
            <person name="Wang K."/>
            <person name="Wang M."/>
            <person name="Wang X."/>
            <person name="Warfsmann J."/>
            <person name="Weissenbach J."/>
            <person name="White D.D."/>
            <person name="White J.D."/>
            <person name="Wiley G.B."/>
            <person name="Wincker P."/>
            <person name="Xing Y."/>
            <person name="Yang L."/>
            <person name="Yao Z."/>
            <person name="Ying F."/>
            <person name="Zhai J."/>
            <person name="Zhou L."/>
            <person name="Zuber A."/>
            <person name="Denarie J."/>
            <person name="Dixon R.A."/>
            <person name="May G.D."/>
            <person name="Schwartz D.C."/>
            <person name="Rogers J."/>
            <person name="Quetier F."/>
            <person name="Town C.D."/>
            <person name="Roe B.A."/>
        </authorList>
    </citation>
    <scope>NUCLEOTIDE SEQUENCE [LARGE SCALE GENOMIC DNA]</scope>
    <source>
        <strain evidence="1">A17</strain>
        <strain evidence="2 3">cv. Jemalong A17</strain>
    </source>
</reference>
<evidence type="ECO:0000313" key="3">
    <source>
        <dbReference type="Proteomes" id="UP000002051"/>
    </source>
</evidence>
<dbReference type="HOGENOM" id="CLU_059255_0_0_1"/>
<dbReference type="STRING" id="3880.G7JKM8"/>
<proteinExistence type="predicted"/>
<dbReference type="Proteomes" id="UP000002051">
    <property type="component" value="Chromosome 4"/>
</dbReference>
<dbReference type="PANTHER" id="PTHR31728">
    <property type="entry name" value="ABRAXAS FAMILY MEMBER"/>
    <property type="match status" value="1"/>
</dbReference>
<dbReference type="AlphaFoldDB" id="G7JKM8"/>
<gene>
    <name evidence="1" type="ordered locus">MTR_4g014250</name>
</gene>
<dbReference type="PANTHER" id="PTHR31728:SF5">
    <property type="entry name" value="OS07G0540200 PROTEIN"/>
    <property type="match status" value="1"/>
</dbReference>